<proteinExistence type="predicted"/>
<dbReference type="SUPFAM" id="SSF55874">
    <property type="entry name" value="ATPase domain of HSP90 chaperone/DNA topoisomerase II/histidine kinase"/>
    <property type="match status" value="1"/>
</dbReference>
<dbReference type="InterPro" id="IPR036890">
    <property type="entry name" value="HATPase_C_sf"/>
</dbReference>
<evidence type="ECO:0000259" key="2">
    <source>
        <dbReference type="Pfam" id="PF14501"/>
    </source>
</evidence>
<evidence type="ECO:0000256" key="1">
    <source>
        <dbReference type="SAM" id="Phobius"/>
    </source>
</evidence>
<sequence length="229" mass="26703">MLSAYKTIIIVLLIMFVSVLLFEIYVFFKIKKIKKKCELEFDEQKKIYEELVDCIANNKSSLDRRDTDYKYIMHDEAEIRKYLTNNNQNAIEYLLEEKTKYANDSGIDFFVSGFDKSPFFNKFNQIDVLRLWANLINNAIRGAGKGGFVRVEFENLFKEKNIFFVRVRNNKSACKDIKEGISDKSDDGNTHGYGIKIVKEIVDSFAGDIEWIDKGNEVCVNMEFIVIKE</sequence>
<gene>
    <name evidence="3" type="ORF">SAMN02745111_01013</name>
</gene>
<evidence type="ECO:0000313" key="3">
    <source>
        <dbReference type="EMBL" id="SKA64681.1"/>
    </source>
</evidence>
<dbReference type="STRING" id="39495.SAMN02745111_01013"/>
<accession>A0A1T4VJC5</accession>
<evidence type="ECO:0000313" key="4">
    <source>
        <dbReference type="Proteomes" id="UP000190814"/>
    </source>
</evidence>
<dbReference type="EMBL" id="FUXZ01000005">
    <property type="protein sequence ID" value="SKA64681.1"/>
    <property type="molecule type" value="Genomic_DNA"/>
</dbReference>
<keyword evidence="1" id="KW-1133">Transmembrane helix</keyword>
<reference evidence="3 4" key="1">
    <citation type="submission" date="2017-02" db="EMBL/GenBank/DDBJ databases">
        <authorList>
            <person name="Peterson S.W."/>
        </authorList>
    </citation>
    <scope>NUCLEOTIDE SEQUENCE [LARGE SCALE GENOMIC DNA]</scope>
    <source>
        <strain evidence="3 4">ATCC 35992</strain>
    </source>
</reference>
<dbReference type="AlphaFoldDB" id="A0A1T4VJC5"/>
<feature type="domain" description="Sensor histidine kinase NatK-like C-terminal" evidence="2">
    <location>
        <begin position="124"/>
        <end position="224"/>
    </location>
</feature>
<protein>
    <submittedName>
        <fullName evidence="3">GHKL domain-containing protein</fullName>
    </submittedName>
</protein>
<name>A0A1T4VJC5_9FIRM</name>
<dbReference type="OrthoDB" id="1776661at2"/>
<keyword evidence="4" id="KW-1185">Reference proteome</keyword>
<dbReference type="RefSeq" id="WP_078765883.1">
    <property type="nucleotide sequence ID" value="NZ_FUXZ01000005.1"/>
</dbReference>
<dbReference type="InterPro" id="IPR032834">
    <property type="entry name" value="NatK-like_C"/>
</dbReference>
<organism evidence="3 4">
    <name type="scientific">Eubacterium uniforme</name>
    <dbReference type="NCBI Taxonomy" id="39495"/>
    <lineage>
        <taxon>Bacteria</taxon>
        <taxon>Bacillati</taxon>
        <taxon>Bacillota</taxon>
        <taxon>Clostridia</taxon>
        <taxon>Eubacteriales</taxon>
        <taxon>Eubacteriaceae</taxon>
        <taxon>Eubacterium</taxon>
    </lineage>
</organism>
<keyword evidence="1" id="KW-0812">Transmembrane</keyword>
<dbReference type="Gene3D" id="3.30.565.10">
    <property type="entry name" value="Histidine kinase-like ATPase, C-terminal domain"/>
    <property type="match status" value="1"/>
</dbReference>
<dbReference type="Pfam" id="PF14501">
    <property type="entry name" value="HATPase_c_5"/>
    <property type="match status" value="1"/>
</dbReference>
<keyword evidence="1" id="KW-0472">Membrane</keyword>
<feature type="transmembrane region" description="Helical" evidence="1">
    <location>
        <begin position="6"/>
        <end position="28"/>
    </location>
</feature>
<dbReference type="Proteomes" id="UP000190814">
    <property type="component" value="Unassembled WGS sequence"/>
</dbReference>